<feature type="compositionally biased region" description="Low complexity" evidence="1">
    <location>
        <begin position="74"/>
        <end position="87"/>
    </location>
</feature>
<gene>
    <name evidence="3" type="ORF">D7193_20615</name>
</gene>
<feature type="compositionally biased region" description="Pro residues" evidence="1">
    <location>
        <begin position="51"/>
        <end position="73"/>
    </location>
</feature>
<evidence type="ECO:0008006" key="5">
    <source>
        <dbReference type="Google" id="ProtNLM"/>
    </source>
</evidence>
<keyword evidence="2" id="KW-0472">Membrane</keyword>
<evidence type="ECO:0000313" key="4">
    <source>
        <dbReference type="Proteomes" id="UP000279968"/>
    </source>
</evidence>
<dbReference type="RefSeq" id="WP_120781115.1">
    <property type="nucleotide sequence ID" value="NZ_JBHLUP010000001.1"/>
</dbReference>
<feature type="transmembrane region" description="Helical" evidence="2">
    <location>
        <begin position="201"/>
        <end position="228"/>
    </location>
</feature>
<feature type="compositionally biased region" description="Pro residues" evidence="1">
    <location>
        <begin position="1"/>
        <end position="20"/>
    </location>
</feature>
<name>A0A3B0A1P5_9ACTN</name>
<comment type="caution">
    <text evidence="3">The sequence shown here is derived from an EMBL/GenBank/DDBJ whole genome shotgun (WGS) entry which is preliminary data.</text>
</comment>
<feature type="transmembrane region" description="Helical" evidence="2">
    <location>
        <begin position="273"/>
        <end position="290"/>
    </location>
</feature>
<protein>
    <recommendedName>
        <fullName evidence="5">Glycerophosphoryl diester phosphodiesterase membrane domain-containing protein</fullName>
    </recommendedName>
</protein>
<organism evidence="3 4">
    <name type="scientific">Micromonospora costi</name>
    <dbReference type="NCBI Taxonomy" id="1530042"/>
    <lineage>
        <taxon>Bacteria</taxon>
        <taxon>Bacillati</taxon>
        <taxon>Actinomycetota</taxon>
        <taxon>Actinomycetes</taxon>
        <taxon>Micromonosporales</taxon>
        <taxon>Micromonosporaceae</taxon>
        <taxon>Micromonospora</taxon>
    </lineage>
</organism>
<feature type="region of interest" description="Disordered" evidence="1">
    <location>
        <begin position="1"/>
        <end position="88"/>
    </location>
</feature>
<feature type="transmembrane region" description="Helical" evidence="2">
    <location>
        <begin position="249"/>
        <end position="267"/>
    </location>
</feature>
<feature type="transmembrane region" description="Helical" evidence="2">
    <location>
        <begin position="351"/>
        <end position="377"/>
    </location>
</feature>
<keyword evidence="2" id="KW-0812">Transmembrane</keyword>
<reference evidence="3 4" key="1">
    <citation type="journal article" date="2015" name="Int. J. Syst. Evol. Microbiol.">
        <title>Micromonospora costi sp. nov., isolated from a leaf of Costus speciosus.</title>
        <authorList>
            <person name="Thawai C."/>
        </authorList>
    </citation>
    <scope>NUCLEOTIDE SEQUENCE [LARGE SCALE GENOMIC DNA]</scope>
    <source>
        <strain evidence="3 4">CS1-12</strain>
    </source>
</reference>
<evidence type="ECO:0000256" key="2">
    <source>
        <dbReference type="SAM" id="Phobius"/>
    </source>
</evidence>
<sequence>MSDQPPPAAPPPGQPDPSGPHPGWSSPSGPPYGADPTASGAAGPPYGAAPATPPPWDPAAPPAWGPGTPPPWDPSGAPTHQGWGYPAPGHPGGYPPAAGPYGGPPWYPGPPAGWYPPGIDPADPLVTPPGARLNGWYERLVGAIQRGWRVLLPILLLTQALPAAVLSVVSLGVDPTARWEASTVQDPAALPDTFFQDLATVLLVSVGGGVLIGFVQGIGWAAGTWTLARQAAGQPVDVGAALRYGLRRALGLWGWTLLSGVIIAIGVCFCVIPGIYLAFALSMVGPIYLFERQNPIGRSFRMFHQRLGLLLGRVALVAAVVLVGSLVVGLVQGAATAPLGLDPLAAPGTAIGAVVVLALTAVLTLPVQLVQLVGFVVTYAEQRAHEGPVNSAGLVAELG</sequence>
<dbReference type="EMBL" id="RBAN01000003">
    <property type="protein sequence ID" value="RKN54391.1"/>
    <property type="molecule type" value="Genomic_DNA"/>
</dbReference>
<accession>A0A3B0A1P5</accession>
<dbReference type="OrthoDB" id="3404556at2"/>
<dbReference type="AlphaFoldDB" id="A0A3B0A1P5"/>
<feature type="compositionally biased region" description="Low complexity" evidence="1">
    <location>
        <begin position="36"/>
        <end position="50"/>
    </location>
</feature>
<proteinExistence type="predicted"/>
<keyword evidence="2" id="KW-1133">Transmembrane helix</keyword>
<keyword evidence="4" id="KW-1185">Reference proteome</keyword>
<dbReference type="Proteomes" id="UP000279968">
    <property type="component" value="Unassembled WGS sequence"/>
</dbReference>
<evidence type="ECO:0000313" key="3">
    <source>
        <dbReference type="EMBL" id="RKN54391.1"/>
    </source>
</evidence>
<evidence type="ECO:0000256" key="1">
    <source>
        <dbReference type="SAM" id="MobiDB-lite"/>
    </source>
</evidence>
<feature type="transmembrane region" description="Helical" evidence="2">
    <location>
        <begin position="150"/>
        <end position="173"/>
    </location>
</feature>
<feature type="transmembrane region" description="Helical" evidence="2">
    <location>
        <begin position="310"/>
        <end position="331"/>
    </location>
</feature>